<reference evidence="9" key="1">
    <citation type="submission" date="2015-09" db="EMBL/GenBank/DDBJ databases">
        <authorList>
            <consortium name="Pathogen Informatics"/>
        </authorList>
    </citation>
    <scope>NUCLEOTIDE SEQUENCE [LARGE SCALE GENOMIC DNA]</scope>
    <source>
        <strain evidence="9">Lake Konstanz</strain>
    </source>
</reference>
<dbReference type="PANTHER" id="PTHR24058">
    <property type="entry name" value="DUAL SPECIFICITY PROTEIN KINASE"/>
    <property type="match status" value="1"/>
</dbReference>
<organism evidence="8 9">
    <name type="scientific">Bodo saltans</name>
    <name type="common">Flagellated protozoan</name>
    <dbReference type="NCBI Taxonomy" id="75058"/>
    <lineage>
        <taxon>Eukaryota</taxon>
        <taxon>Discoba</taxon>
        <taxon>Euglenozoa</taxon>
        <taxon>Kinetoplastea</taxon>
        <taxon>Metakinetoplastina</taxon>
        <taxon>Eubodonida</taxon>
        <taxon>Bodonidae</taxon>
        <taxon>Bodo</taxon>
    </lineage>
</organism>
<feature type="compositionally biased region" description="Low complexity" evidence="6">
    <location>
        <begin position="762"/>
        <end position="778"/>
    </location>
</feature>
<keyword evidence="4 8" id="KW-0418">Kinase</keyword>
<feature type="region of interest" description="Disordered" evidence="6">
    <location>
        <begin position="762"/>
        <end position="808"/>
    </location>
</feature>
<dbReference type="InterPro" id="IPR050494">
    <property type="entry name" value="Ser_Thr_dual-spec_kinase"/>
</dbReference>
<evidence type="ECO:0000256" key="4">
    <source>
        <dbReference type="ARBA" id="ARBA00022777"/>
    </source>
</evidence>
<feature type="domain" description="Protein kinase" evidence="7">
    <location>
        <begin position="416"/>
        <end position="756"/>
    </location>
</feature>
<dbReference type="Gene3D" id="1.10.510.10">
    <property type="entry name" value="Transferase(Phosphotransferase) domain 1"/>
    <property type="match status" value="1"/>
</dbReference>
<dbReference type="SUPFAM" id="SSF56112">
    <property type="entry name" value="Protein kinase-like (PK-like)"/>
    <property type="match status" value="1"/>
</dbReference>
<sequence length="808" mass="89019">MSQNTTTPSLDTTARILQELKDLAQSMVASPLFGGVAALSTTTDSCEAAVSKPPHPTAAAGGVENATAHHSVKQSQVAKKHADPSFAAGSAVAPLDSLGNDVDHIIDRILLTTQQPTTRAPPTTAAASLPQQKHKESTNTTGATKEIAAATTSTLHYDDSTTAQSPNVPLQRQTTAQHRNNTSQNTSLNASALTSGGGGDQTPPVDMDGSTFDGVKTLVLFLNSDPERFEQLTRSIWAPEHVEVPVSEDASEEDLAMWVRLPSFPFGGGVTDAQERYLFHKYCETRLGSKGNSPQNRHRGGGGHHHHRSPKDTPARITLDAFRTQSYREALVGSELRGWRPDSVSDFVVEVEPDVVFDAHTAKAARRLKLAEAMNHSEHGMAAVIQLRVIMDPLKTGFEEDKEYNIQPGQVVANRFQIVDLLGTATFSRAVRAYDLHQPIVDDSGAHVGFLEVCLKIINNSKEFFDQSLDEIRLLQLINSKADPDDAHVVRLIDFFYYKEHTFLVTELLSDNLYEYAKFNREHESEYYFTLARLRSLARQILTALAYIHSLNLMHCDLKPENILFVSHRRCIVKVIDFGSSCFLSDHLSSYIQSRSYRAPEVILGADYDGRIDVWSVGAILAELVTGDVLFSSETVPEMLARIVAICGKPLPRAMLWEGRHTQDFVTKFGCIYETGNKERDENAEDSYYLYTPMPLEVSEDGSQLPDAQLPYAMLRAKLAASGMTDPMFVDFIQQCLTLDHHVRPTAQELLGHPFLFEYNDDNAQGGNSGSGDSAASSLDDDVTDIEPEYEEDDEEEEDGGTGDDADQ</sequence>
<name>A0A0S4JTP3_BODSA</name>
<dbReference type="Proteomes" id="UP000051952">
    <property type="component" value="Unassembled WGS sequence"/>
</dbReference>
<dbReference type="GO" id="GO:0005524">
    <property type="term" value="F:ATP binding"/>
    <property type="evidence" value="ECO:0007669"/>
    <property type="project" value="UniProtKB-KW"/>
</dbReference>
<evidence type="ECO:0000256" key="6">
    <source>
        <dbReference type="SAM" id="MobiDB-lite"/>
    </source>
</evidence>
<keyword evidence="3" id="KW-0547">Nucleotide-binding</keyword>
<dbReference type="OrthoDB" id="9332038at2759"/>
<feature type="compositionally biased region" description="Basic residues" evidence="6">
    <location>
        <begin position="296"/>
        <end position="309"/>
    </location>
</feature>
<protein>
    <submittedName>
        <fullName evidence="8">Protein kinase, putative</fullName>
    </submittedName>
</protein>
<dbReference type="PROSITE" id="PS00108">
    <property type="entry name" value="PROTEIN_KINASE_ST"/>
    <property type="match status" value="1"/>
</dbReference>
<keyword evidence="9" id="KW-1185">Reference proteome</keyword>
<dbReference type="SMART" id="SM00220">
    <property type="entry name" value="S_TKc"/>
    <property type="match status" value="1"/>
</dbReference>
<evidence type="ECO:0000256" key="1">
    <source>
        <dbReference type="ARBA" id="ARBA00022527"/>
    </source>
</evidence>
<dbReference type="Gene3D" id="3.30.200.20">
    <property type="entry name" value="Phosphorylase Kinase, domain 1"/>
    <property type="match status" value="1"/>
</dbReference>
<evidence type="ECO:0000313" key="9">
    <source>
        <dbReference type="Proteomes" id="UP000051952"/>
    </source>
</evidence>
<feature type="compositionally biased region" description="Polar residues" evidence="6">
    <location>
        <begin position="150"/>
        <end position="194"/>
    </location>
</feature>
<dbReference type="InterPro" id="IPR000719">
    <property type="entry name" value="Prot_kinase_dom"/>
</dbReference>
<dbReference type="AlphaFoldDB" id="A0A0S4JTP3"/>
<dbReference type="PANTHER" id="PTHR24058:SF124">
    <property type="entry name" value="PROTEIN KINASE SUPERFAMILY PROTEIN"/>
    <property type="match status" value="1"/>
</dbReference>
<dbReference type="PROSITE" id="PS50011">
    <property type="entry name" value="PROTEIN_KINASE_DOM"/>
    <property type="match status" value="1"/>
</dbReference>
<dbReference type="VEuPathDB" id="TriTrypDB:BSAL_44030"/>
<feature type="compositionally biased region" description="Low complexity" evidence="6">
    <location>
        <begin position="113"/>
        <end position="131"/>
    </location>
</feature>
<keyword evidence="2" id="KW-0808">Transferase</keyword>
<feature type="region of interest" description="Disordered" evidence="6">
    <location>
        <begin position="113"/>
        <end position="210"/>
    </location>
</feature>
<keyword evidence="1" id="KW-0723">Serine/threonine-protein kinase</keyword>
<dbReference type="EMBL" id="CYKH01002179">
    <property type="protein sequence ID" value="CUG93659.1"/>
    <property type="molecule type" value="Genomic_DNA"/>
</dbReference>
<dbReference type="OMA" id="KFGCIYE"/>
<evidence type="ECO:0000256" key="3">
    <source>
        <dbReference type="ARBA" id="ARBA00022741"/>
    </source>
</evidence>
<evidence type="ECO:0000259" key="7">
    <source>
        <dbReference type="PROSITE" id="PS50011"/>
    </source>
</evidence>
<feature type="region of interest" description="Disordered" evidence="6">
    <location>
        <begin position="288"/>
        <end position="313"/>
    </location>
</feature>
<accession>A0A0S4JTP3</accession>
<evidence type="ECO:0000256" key="5">
    <source>
        <dbReference type="ARBA" id="ARBA00022840"/>
    </source>
</evidence>
<keyword evidence="5" id="KW-0067">ATP-binding</keyword>
<dbReference type="GO" id="GO:0004674">
    <property type="term" value="F:protein serine/threonine kinase activity"/>
    <property type="evidence" value="ECO:0007669"/>
    <property type="project" value="UniProtKB-KW"/>
</dbReference>
<dbReference type="Pfam" id="PF00069">
    <property type="entry name" value="Pkinase"/>
    <property type="match status" value="1"/>
</dbReference>
<dbReference type="CDD" id="cd14133">
    <property type="entry name" value="PKc_DYRK_like"/>
    <property type="match status" value="1"/>
</dbReference>
<feature type="compositionally biased region" description="Acidic residues" evidence="6">
    <location>
        <begin position="779"/>
        <end position="808"/>
    </location>
</feature>
<feature type="region of interest" description="Disordered" evidence="6">
    <location>
        <begin position="47"/>
        <end position="82"/>
    </location>
</feature>
<dbReference type="InterPro" id="IPR011009">
    <property type="entry name" value="Kinase-like_dom_sf"/>
</dbReference>
<evidence type="ECO:0000313" key="8">
    <source>
        <dbReference type="EMBL" id="CUG93659.1"/>
    </source>
</evidence>
<proteinExistence type="predicted"/>
<evidence type="ECO:0000256" key="2">
    <source>
        <dbReference type="ARBA" id="ARBA00022679"/>
    </source>
</evidence>
<gene>
    <name evidence="8" type="ORF">BSAL_44030</name>
</gene>
<dbReference type="InterPro" id="IPR008271">
    <property type="entry name" value="Ser/Thr_kinase_AS"/>
</dbReference>